<keyword evidence="3" id="KW-0677">Repeat</keyword>
<dbReference type="AlphaFoldDB" id="A0A0G4HE49"/>
<dbReference type="VEuPathDB" id="CryptoDB:Cvel_6511"/>
<evidence type="ECO:0000256" key="1">
    <source>
        <dbReference type="ARBA" id="ARBA00022468"/>
    </source>
</evidence>
<dbReference type="GO" id="GO:0031267">
    <property type="term" value="F:small GTPase binding"/>
    <property type="evidence" value="ECO:0007669"/>
    <property type="project" value="TreeGrafter"/>
</dbReference>
<name>A0A0G4HE49_9ALVE</name>
<dbReference type="GO" id="GO:0005096">
    <property type="term" value="F:GTPase activator activity"/>
    <property type="evidence" value="ECO:0007669"/>
    <property type="project" value="UniProtKB-KW"/>
</dbReference>
<dbReference type="PANTHER" id="PTHR24113">
    <property type="entry name" value="RAN GTPASE-ACTIVATING PROTEIN 1"/>
    <property type="match status" value="1"/>
</dbReference>
<dbReference type="PANTHER" id="PTHR24113:SF12">
    <property type="entry name" value="RAN GTPASE-ACTIVATING PROTEIN 1"/>
    <property type="match status" value="1"/>
</dbReference>
<dbReference type="EMBL" id="CDMZ01002429">
    <property type="protein sequence ID" value="CEM42330.1"/>
    <property type="molecule type" value="Genomic_DNA"/>
</dbReference>
<evidence type="ECO:0000256" key="3">
    <source>
        <dbReference type="ARBA" id="ARBA00022737"/>
    </source>
</evidence>
<dbReference type="GO" id="GO:0005634">
    <property type="term" value="C:nucleus"/>
    <property type="evidence" value="ECO:0007669"/>
    <property type="project" value="TreeGrafter"/>
</dbReference>
<dbReference type="InterPro" id="IPR032675">
    <property type="entry name" value="LRR_dom_sf"/>
</dbReference>
<dbReference type="InterPro" id="IPR027038">
    <property type="entry name" value="RanGap"/>
</dbReference>
<sequence length="688" mass="75537">MHPCDAYIENDSMVEGLQEKKTDQTLSPEGTLSLLLKHAEPTHEEISQFSRFRASYGTAWLVLSLLKTKKLSLSGRTWDLSRCQLSPGKISLLLHCLPEGMEELCLGPAAVRGHALPRFLDWVRRGNVRGLKSLNFAQGSIGSEEAEKVLLSLPPSLENLSILDDSEGKDVLVALSTALESETFPPLQSLHLRTLSPPPGGIPTLCSALISAKPQKLRCLRIERVGKISDDGESENLFEVLKADALPSLRQLHLSEGKKQSHLKGLAEVISLGKLQGLESLSFGLAVQIPNDDEEGVVAFAGALRRSLVPSLRELFLPKLGLKREGTEAILKALSDPERPPLEIVQLTVNRLTASQADVICGGKLPFLKYLEVLVRDDLLSTFFSAVHKAEAPLRLSALDVDFRMAGMMSPFLPDEQVKGMAGLLQEGKLSCLRSFESSIMMIESKAVKAEMVSAFGCAHLPVLEELGFDGGMLTDEDVMPLVKGLEQRNLPALRCLKIVEGGFGREWVRELSRVACLGRLLLLERLILDNTAAGRGMEFLARALGEGKLPKLRYLSLYKCQLEDEGLRAFSEIFQFNDLPEMEELWFHGNSKISEKGLSAFGGGLKSSSLPSLLSVDFGEPSGEWEGEALATALSSGCLPLVREFRLIGKEERLKAFRESVQEERRSVLKLISLSLISLIGPDDIWD</sequence>
<evidence type="ECO:0000256" key="2">
    <source>
        <dbReference type="ARBA" id="ARBA00022614"/>
    </source>
</evidence>
<keyword evidence="2" id="KW-0433">Leucine-rich repeat</keyword>
<dbReference type="PhylomeDB" id="A0A0G4HE49"/>
<dbReference type="GO" id="GO:0048471">
    <property type="term" value="C:perinuclear region of cytoplasm"/>
    <property type="evidence" value="ECO:0007669"/>
    <property type="project" value="TreeGrafter"/>
</dbReference>
<proteinExistence type="predicted"/>
<reference evidence="4" key="1">
    <citation type="submission" date="2014-11" db="EMBL/GenBank/DDBJ databases">
        <authorList>
            <person name="Otto D Thomas"/>
            <person name="Naeem Raeece"/>
        </authorList>
    </citation>
    <scope>NUCLEOTIDE SEQUENCE</scope>
</reference>
<evidence type="ECO:0000313" key="4">
    <source>
        <dbReference type="EMBL" id="CEM42330.1"/>
    </source>
</evidence>
<dbReference type="GO" id="GO:0006913">
    <property type="term" value="P:nucleocytoplasmic transport"/>
    <property type="evidence" value="ECO:0007669"/>
    <property type="project" value="TreeGrafter"/>
</dbReference>
<organism evidence="4">
    <name type="scientific">Chromera velia CCMP2878</name>
    <dbReference type="NCBI Taxonomy" id="1169474"/>
    <lineage>
        <taxon>Eukaryota</taxon>
        <taxon>Sar</taxon>
        <taxon>Alveolata</taxon>
        <taxon>Colpodellida</taxon>
        <taxon>Chromeraceae</taxon>
        <taxon>Chromera</taxon>
    </lineage>
</organism>
<dbReference type="GO" id="GO:0005829">
    <property type="term" value="C:cytosol"/>
    <property type="evidence" value="ECO:0007669"/>
    <property type="project" value="TreeGrafter"/>
</dbReference>
<gene>
    <name evidence="4" type="ORF">Cvel_6511</name>
</gene>
<protein>
    <submittedName>
        <fullName evidence="4">Uncharacterized protein</fullName>
    </submittedName>
</protein>
<accession>A0A0G4HE49</accession>
<dbReference type="SUPFAM" id="SSF52047">
    <property type="entry name" value="RNI-like"/>
    <property type="match status" value="2"/>
</dbReference>
<keyword evidence="1" id="KW-0343">GTPase activation</keyword>
<dbReference type="Gene3D" id="3.80.10.10">
    <property type="entry name" value="Ribonuclease Inhibitor"/>
    <property type="match status" value="2"/>
</dbReference>